<sequence length="116" mass="12852">MNIFESLNETTSKITDAGQTYIEKSQEYYKLKIFQQLTVSISMVAKAIVIGGLLAIGLLFLAFSVALAIGEWLGHLALGYLIVAGVFILTTGILYWKRAFINKIIIKSLSPKFFDS</sequence>
<keyword evidence="1" id="KW-1133">Transmembrane helix</keyword>
<keyword evidence="1" id="KW-0812">Transmembrane</keyword>
<dbReference type="RefSeq" id="WP_092207844.1">
    <property type="nucleotide sequence ID" value="NZ_FOVN01000003.1"/>
</dbReference>
<dbReference type="Proteomes" id="UP000198705">
    <property type="component" value="Unassembled WGS sequence"/>
</dbReference>
<evidence type="ECO:0000313" key="3">
    <source>
        <dbReference type="Proteomes" id="UP000198705"/>
    </source>
</evidence>
<proteinExistence type="predicted"/>
<dbReference type="STRING" id="649333.SAMN04487989_103117"/>
<dbReference type="AlphaFoldDB" id="A0A1I5BGF0"/>
<keyword evidence="3" id="KW-1185">Reference proteome</keyword>
<organism evidence="2 3">
    <name type="scientific">Bizionia echini</name>
    <dbReference type="NCBI Taxonomy" id="649333"/>
    <lineage>
        <taxon>Bacteria</taxon>
        <taxon>Pseudomonadati</taxon>
        <taxon>Bacteroidota</taxon>
        <taxon>Flavobacteriia</taxon>
        <taxon>Flavobacteriales</taxon>
        <taxon>Flavobacteriaceae</taxon>
        <taxon>Bizionia</taxon>
    </lineage>
</organism>
<evidence type="ECO:0000313" key="2">
    <source>
        <dbReference type="EMBL" id="SFN73736.1"/>
    </source>
</evidence>
<dbReference type="EMBL" id="FOVN01000003">
    <property type="protein sequence ID" value="SFN73736.1"/>
    <property type="molecule type" value="Genomic_DNA"/>
</dbReference>
<reference evidence="3" key="1">
    <citation type="submission" date="2016-10" db="EMBL/GenBank/DDBJ databases">
        <authorList>
            <person name="Varghese N."/>
            <person name="Submissions S."/>
        </authorList>
    </citation>
    <scope>NUCLEOTIDE SEQUENCE [LARGE SCALE GENOMIC DNA]</scope>
    <source>
        <strain evidence="3">DSM 23925</strain>
    </source>
</reference>
<keyword evidence="1" id="KW-0472">Membrane</keyword>
<protein>
    <submittedName>
        <fullName evidence="2">Putative Holin-X, holin superfamily III</fullName>
    </submittedName>
</protein>
<evidence type="ECO:0000256" key="1">
    <source>
        <dbReference type="SAM" id="Phobius"/>
    </source>
</evidence>
<accession>A0A1I5BGF0</accession>
<feature type="transmembrane region" description="Helical" evidence="1">
    <location>
        <begin position="47"/>
        <end position="70"/>
    </location>
</feature>
<gene>
    <name evidence="2" type="ORF">SAMN04487989_103117</name>
</gene>
<dbReference type="OrthoDB" id="1202744at2"/>
<feature type="transmembrane region" description="Helical" evidence="1">
    <location>
        <begin position="76"/>
        <end position="96"/>
    </location>
</feature>
<name>A0A1I5BGF0_9FLAO</name>